<proteinExistence type="inferred from homology"/>
<evidence type="ECO:0000313" key="10">
    <source>
        <dbReference type="Proteomes" id="UP000295611"/>
    </source>
</evidence>
<dbReference type="RefSeq" id="WP_133679244.1">
    <property type="nucleotide sequence ID" value="NZ_SNZP01000004.1"/>
</dbReference>
<gene>
    <name evidence="8" type="primary">atpH</name>
    <name evidence="9" type="ORF">DFP86_104166</name>
</gene>
<dbReference type="GO" id="GO:0046933">
    <property type="term" value="F:proton-transporting ATP synthase activity, rotational mechanism"/>
    <property type="evidence" value="ECO:0007669"/>
    <property type="project" value="UniProtKB-UniRule"/>
</dbReference>
<keyword evidence="7 8" id="KW-0066">ATP synthesis</keyword>
<evidence type="ECO:0000256" key="8">
    <source>
        <dbReference type="HAMAP-Rule" id="MF_01416"/>
    </source>
</evidence>
<dbReference type="InterPro" id="IPR026015">
    <property type="entry name" value="ATP_synth_OSCP/delta_N_sf"/>
</dbReference>
<name>A0A4R7BAI2_9NEIS</name>
<evidence type="ECO:0000256" key="5">
    <source>
        <dbReference type="ARBA" id="ARBA00023136"/>
    </source>
</evidence>
<organism evidence="9 10">
    <name type="scientific">Paludibacterium purpuratum</name>
    <dbReference type="NCBI Taxonomy" id="1144873"/>
    <lineage>
        <taxon>Bacteria</taxon>
        <taxon>Pseudomonadati</taxon>
        <taxon>Pseudomonadota</taxon>
        <taxon>Betaproteobacteria</taxon>
        <taxon>Neisseriales</taxon>
        <taxon>Chromobacteriaceae</taxon>
        <taxon>Paludibacterium</taxon>
    </lineage>
</organism>
<dbReference type="OrthoDB" id="9816221at2"/>
<evidence type="ECO:0000256" key="1">
    <source>
        <dbReference type="ARBA" id="ARBA00004370"/>
    </source>
</evidence>
<evidence type="ECO:0000256" key="4">
    <source>
        <dbReference type="ARBA" id="ARBA00023065"/>
    </source>
</evidence>
<evidence type="ECO:0000256" key="7">
    <source>
        <dbReference type="ARBA" id="ARBA00023310"/>
    </source>
</evidence>
<comment type="similarity">
    <text evidence="8">Belongs to the ATPase delta chain family.</text>
</comment>
<dbReference type="Gene3D" id="1.10.520.20">
    <property type="entry name" value="N-terminal domain of the delta subunit of the F1F0-ATP synthase"/>
    <property type="match status" value="1"/>
</dbReference>
<comment type="function">
    <text evidence="8">This protein is part of the stalk that links CF(0) to CF(1). It either transmits conformational changes from CF(0) to CF(1) or is implicated in proton conduction.</text>
</comment>
<reference evidence="9 10" key="1">
    <citation type="submission" date="2019-03" db="EMBL/GenBank/DDBJ databases">
        <title>Genomic Encyclopedia of Type Strains, Phase III (KMG-III): the genomes of soil and plant-associated and newly described type strains.</title>
        <authorList>
            <person name="Whitman W."/>
        </authorList>
    </citation>
    <scope>NUCLEOTIDE SEQUENCE [LARGE SCALE GENOMIC DNA]</scope>
    <source>
        <strain evidence="9 10">CECT 8976</strain>
    </source>
</reference>
<dbReference type="NCBIfam" id="TIGR01145">
    <property type="entry name" value="ATP_synt_delta"/>
    <property type="match status" value="1"/>
</dbReference>
<accession>A0A4R7BAI2</accession>
<protein>
    <recommendedName>
        <fullName evidence="8">ATP synthase subunit delta</fullName>
    </recommendedName>
    <alternativeName>
        <fullName evidence="8">ATP synthase F(1) sector subunit delta</fullName>
    </alternativeName>
    <alternativeName>
        <fullName evidence="8">F-type ATPase subunit delta</fullName>
        <shortName evidence="8">F-ATPase subunit delta</shortName>
    </alternativeName>
</protein>
<keyword evidence="2 8" id="KW-0813">Transport</keyword>
<comment type="caution">
    <text evidence="9">The sequence shown here is derived from an EMBL/GenBank/DDBJ whole genome shotgun (WGS) entry which is preliminary data.</text>
</comment>
<dbReference type="GO" id="GO:0005886">
    <property type="term" value="C:plasma membrane"/>
    <property type="evidence" value="ECO:0007669"/>
    <property type="project" value="UniProtKB-SubCell"/>
</dbReference>
<dbReference type="InterPro" id="IPR000711">
    <property type="entry name" value="ATPase_OSCP/dsu"/>
</dbReference>
<dbReference type="SUPFAM" id="SSF47928">
    <property type="entry name" value="N-terminal domain of the delta subunit of the F1F0-ATP synthase"/>
    <property type="match status" value="1"/>
</dbReference>
<evidence type="ECO:0000313" key="9">
    <source>
        <dbReference type="EMBL" id="TDR80666.1"/>
    </source>
</evidence>
<dbReference type="Proteomes" id="UP000295611">
    <property type="component" value="Unassembled WGS sequence"/>
</dbReference>
<keyword evidence="4 8" id="KW-0406">Ion transport</keyword>
<dbReference type="EMBL" id="SNZP01000004">
    <property type="protein sequence ID" value="TDR80666.1"/>
    <property type="molecule type" value="Genomic_DNA"/>
</dbReference>
<dbReference type="NCBIfam" id="NF004402">
    <property type="entry name" value="PRK05758.2-2"/>
    <property type="match status" value="1"/>
</dbReference>
<evidence type="ECO:0000256" key="3">
    <source>
        <dbReference type="ARBA" id="ARBA00022781"/>
    </source>
</evidence>
<keyword evidence="6 8" id="KW-0139">CF(1)</keyword>
<evidence type="ECO:0000256" key="2">
    <source>
        <dbReference type="ARBA" id="ARBA00022448"/>
    </source>
</evidence>
<keyword evidence="10" id="KW-1185">Reference proteome</keyword>
<dbReference type="PRINTS" id="PR00125">
    <property type="entry name" value="ATPASEDELTA"/>
</dbReference>
<comment type="subcellular location">
    <subcellularLocation>
        <location evidence="8">Cell membrane</location>
        <topology evidence="8">Peripheral membrane protein</topology>
    </subcellularLocation>
    <subcellularLocation>
        <location evidence="1">Membrane</location>
    </subcellularLocation>
</comment>
<dbReference type="PANTHER" id="PTHR11910">
    <property type="entry name" value="ATP SYNTHASE DELTA CHAIN"/>
    <property type="match status" value="1"/>
</dbReference>
<comment type="function">
    <text evidence="8">F(1)F(0) ATP synthase produces ATP from ADP in the presence of a proton or sodium gradient. F-type ATPases consist of two structural domains, F(1) containing the extramembraneous catalytic core and F(0) containing the membrane proton channel, linked together by a central stalk and a peripheral stalk. During catalysis, ATP synthesis in the catalytic domain of F(1) is coupled via a rotary mechanism of the central stalk subunits to proton translocation.</text>
</comment>
<dbReference type="GO" id="GO:0045259">
    <property type="term" value="C:proton-transporting ATP synthase complex"/>
    <property type="evidence" value="ECO:0007669"/>
    <property type="project" value="UniProtKB-KW"/>
</dbReference>
<sequence>MAELITVARPYAEAVFSLASEERRLDAWLEALELLAAMVNNPDVANAVTNPKHTAEEIEALFLDVLGERADNEVKRFVAMLIENSRLMLLPEIAKQYAALKAEAEGAIEARVQSAYPLTDGQAAELVATLSKRYGKSVRLDVKVDPELIGGARVLVGDDVIDASVRGKLYALAASLKN</sequence>
<dbReference type="HAMAP" id="MF_01416">
    <property type="entry name" value="ATP_synth_delta_bact"/>
    <property type="match status" value="1"/>
</dbReference>
<keyword evidence="8" id="KW-1003">Cell membrane</keyword>
<evidence type="ECO:0000256" key="6">
    <source>
        <dbReference type="ARBA" id="ARBA00023196"/>
    </source>
</evidence>
<keyword evidence="3 8" id="KW-0375">Hydrogen ion transport</keyword>
<keyword evidence="5 8" id="KW-0472">Membrane</keyword>
<dbReference type="Pfam" id="PF00213">
    <property type="entry name" value="OSCP"/>
    <property type="match status" value="1"/>
</dbReference>
<dbReference type="AlphaFoldDB" id="A0A4R7BAI2"/>